<reference evidence="2" key="2">
    <citation type="submission" date="2020-02" db="EMBL/GenBank/DDBJ databases">
        <title>Identification and distribution of gene clusters putatively required for synthesis of sphingolipid metabolism inhibitors in phylogenetically diverse species of the filamentous fungus Fusarium.</title>
        <authorList>
            <person name="Kim H.-S."/>
            <person name="Busman M."/>
            <person name="Brown D.W."/>
            <person name="Divon H."/>
            <person name="Uhlig S."/>
            <person name="Proctor R.H."/>
        </authorList>
    </citation>
    <scope>NUCLEOTIDE SEQUENCE</scope>
    <source>
        <strain evidence="2">NRRL 25174</strain>
    </source>
</reference>
<comment type="caution">
    <text evidence="2">The sequence shown here is derived from an EMBL/GenBank/DDBJ whole genome shotgun (WGS) entry which is preliminary data.</text>
</comment>
<evidence type="ECO:0000256" key="1">
    <source>
        <dbReference type="SAM" id="MobiDB-lite"/>
    </source>
</evidence>
<proteinExistence type="predicted"/>
<dbReference type="Proteomes" id="UP000730481">
    <property type="component" value="Unassembled WGS sequence"/>
</dbReference>
<organism evidence="2 3">
    <name type="scientific">Fusarium beomiforme</name>
    <dbReference type="NCBI Taxonomy" id="44412"/>
    <lineage>
        <taxon>Eukaryota</taxon>
        <taxon>Fungi</taxon>
        <taxon>Dikarya</taxon>
        <taxon>Ascomycota</taxon>
        <taxon>Pezizomycotina</taxon>
        <taxon>Sordariomycetes</taxon>
        <taxon>Hypocreomycetidae</taxon>
        <taxon>Hypocreales</taxon>
        <taxon>Nectriaceae</taxon>
        <taxon>Fusarium</taxon>
        <taxon>Fusarium burgessii species complex</taxon>
    </lineage>
</organism>
<dbReference type="EMBL" id="PVQB02000122">
    <property type="protein sequence ID" value="KAF4342765.1"/>
    <property type="molecule type" value="Genomic_DNA"/>
</dbReference>
<name>A0A9P5APX9_9HYPO</name>
<accession>A0A9P5APX9</accession>
<keyword evidence="3" id="KW-1185">Reference proteome</keyword>
<feature type="compositionally biased region" description="Polar residues" evidence="1">
    <location>
        <begin position="82"/>
        <end position="95"/>
    </location>
</feature>
<gene>
    <name evidence="2" type="ORF">FBEOM_3287</name>
</gene>
<dbReference type="AlphaFoldDB" id="A0A9P5APX9"/>
<reference evidence="2" key="1">
    <citation type="journal article" date="2017" name="Mycologia">
        <title>Fusarium algeriense, sp. nov., a novel toxigenic crown rot pathogen of durum wheat from Algeria is nested in the Fusarium burgessii species complex.</title>
        <authorList>
            <person name="Laraba I."/>
            <person name="Keddad A."/>
            <person name="Boureghda H."/>
            <person name="Abdallah N."/>
            <person name="Vaughan M.M."/>
            <person name="Proctor R.H."/>
            <person name="Busman M."/>
            <person name="O'Donnell K."/>
        </authorList>
    </citation>
    <scope>NUCLEOTIDE SEQUENCE</scope>
    <source>
        <strain evidence="2">NRRL 25174</strain>
    </source>
</reference>
<feature type="region of interest" description="Disordered" evidence="1">
    <location>
        <begin position="36"/>
        <end position="117"/>
    </location>
</feature>
<feature type="compositionally biased region" description="Basic and acidic residues" evidence="1">
    <location>
        <begin position="36"/>
        <end position="59"/>
    </location>
</feature>
<sequence>MAILTDEGIRALAKEGKVQRLKINAKKVNGSLILETDIREDRPGPDDDKDSRDDPRCLSDIDENILSNAGYVDSISDDTSHSHFTSQAPGNKSNYSSNDKTTDSDTKSSDNTISPSE</sequence>
<protein>
    <submittedName>
        <fullName evidence="2">Uncharacterized protein</fullName>
    </submittedName>
</protein>
<evidence type="ECO:0000313" key="2">
    <source>
        <dbReference type="EMBL" id="KAF4342765.1"/>
    </source>
</evidence>
<evidence type="ECO:0000313" key="3">
    <source>
        <dbReference type="Proteomes" id="UP000730481"/>
    </source>
</evidence>